<name>A0A6G1E8E5_9ORYZ</name>
<dbReference type="AlphaFoldDB" id="A0A6G1E8E5"/>
<evidence type="ECO:0000256" key="1">
    <source>
        <dbReference type="SAM" id="MobiDB-lite"/>
    </source>
</evidence>
<evidence type="ECO:0000313" key="2">
    <source>
        <dbReference type="EMBL" id="KAF0921375.1"/>
    </source>
</evidence>
<sequence>MATHPLQSMVGKLHLLPREERKRSHPNEAACQLLLEEILELADYIFKGDHCSHVLALTLASFVALSYFFDAQAQFSPS</sequence>
<organism evidence="2 3">
    <name type="scientific">Oryza meyeriana var. granulata</name>
    <dbReference type="NCBI Taxonomy" id="110450"/>
    <lineage>
        <taxon>Eukaryota</taxon>
        <taxon>Viridiplantae</taxon>
        <taxon>Streptophyta</taxon>
        <taxon>Embryophyta</taxon>
        <taxon>Tracheophyta</taxon>
        <taxon>Spermatophyta</taxon>
        <taxon>Magnoliopsida</taxon>
        <taxon>Liliopsida</taxon>
        <taxon>Poales</taxon>
        <taxon>Poaceae</taxon>
        <taxon>BOP clade</taxon>
        <taxon>Oryzoideae</taxon>
        <taxon>Oryzeae</taxon>
        <taxon>Oryzinae</taxon>
        <taxon>Oryza</taxon>
        <taxon>Oryza meyeriana</taxon>
    </lineage>
</organism>
<accession>A0A6G1E8E5</accession>
<gene>
    <name evidence="2" type="ORF">E2562_006947</name>
</gene>
<feature type="compositionally biased region" description="Basic and acidic residues" evidence="1">
    <location>
        <begin position="16"/>
        <end position="25"/>
    </location>
</feature>
<protein>
    <submittedName>
        <fullName evidence="2">Uncharacterized protein</fullName>
    </submittedName>
</protein>
<proteinExistence type="predicted"/>
<dbReference type="EMBL" id="SPHZ02000004">
    <property type="protein sequence ID" value="KAF0921375.1"/>
    <property type="molecule type" value="Genomic_DNA"/>
</dbReference>
<comment type="caution">
    <text evidence="2">The sequence shown here is derived from an EMBL/GenBank/DDBJ whole genome shotgun (WGS) entry which is preliminary data.</text>
</comment>
<reference evidence="2 3" key="1">
    <citation type="submission" date="2019-11" db="EMBL/GenBank/DDBJ databases">
        <title>Whole genome sequence of Oryza granulata.</title>
        <authorList>
            <person name="Li W."/>
        </authorList>
    </citation>
    <scope>NUCLEOTIDE SEQUENCE [LARGE SCALE GENOMIC DNA]</scope>
    <source>
        <strain evidence="3">cv. Menghai</strain>
        <tissue evidence="2">Leaf</tissue>
    </source>
</reference>
<dbReference type="Proteomes" id="UP000479710">
    <property type="component" value="Unassembled WGS sequence"/>
</dbReference>
<feature type="region of interest" description="Disordered" evidence="1">
    <location>
        <begin position="1"/>
        <end position="25"/>
    </location>
</feature>
<evidence type="ECO:0000313" key="3">
    <source>
        <dbReference type="Proteomes" id="UP000479710"/>
    </source>
</evidence>
<keyword evidence="3" id="KW-1185">Reference proteome</keyword>